<organism evidence="1 2">
    <name type="scientific">Colletotrichum gloeosporioides</name>
    <name type="common">Anthracnose fungus</name>
    <name type="synonym">Glomerella cingulata</name>
    <dbReference type="NCBI Taxonomy" id="474922"/>
    <lineage>
        <taxon>Eukaryota</taxon>
        <taxon>Fungi</taxon>
        <taxon>Dikarya</taxon>
        <taxon>Ascomycota</taxon>
        <taxon>Pezizomycotina</taxon>
        <taxon>Sordariomycetes</taxon>
        <taxon>Hypocreomycetidae</taxon>
        <taxon>Glomerellales</taxon>
        <taxon>Glomerellaceae</taxon>
        <taxon>Colletotrichum</taxon>
        <taxon>Colletotrichum gloeosporioides species complex</taxon>
    </lineage>
</organism>
<evidence type="ECO:0000313" key="1">
    <source>
        <dbReference type="EMBL" id="KAF3800511.1"/>
    </source>
</evidence>
<dbReference type="Proteomes" id="UP000613401">
    <property type="component" value="Unassembled WGS sequence"/>
</dbReference>
<dbReference type="AlphaFoldDB" id="A0A8H4FG62"/>
<keyword evidence="2" id="KW-1185">Reference proteome</keyword>
<protein>
    <submittedName>
        <fullName evidence="1">Uncharacterized protein</fullName>
    </submittedName>
</protein>
<dbReference type="EMBL" id="WVTB01000074">
    <property type="protein sequence ID" value="KAF3800511.1"/>
    <property type="molecule type" value="Genomic_DNA"/>
</dbReference>
<sequence length="78" mass="9161">MIPTFTAERNLWGLKACIIMRFTKFTTCAFQFLRRATRWSLMTSRLMGCLVEEEEVAILIGIAVWVERVWGQTLLYLE</sequence>
<accession>A0A8H4FG62</accession>
<evidence type="ECO:0000313" key="2">
    <source>
        <dbReference type="Proteomes" id="UP000613401"/>
    </source>
</evidence>
<reference evidence="1" key="2">
    <citation type="submission" date="2020-03" db="EMBL/GenBank/DDBJ databases">
        <authorList>
            <person name="Fu F.-F."/>
            <person name="Chen J."/>
        </authorList>
    </citation>
    <scope>NUCLEOTIDE SEQUENCE</scope>
    <source>
        <strain evidence="1">Lc1</strain>
    </source>
</reference>
<reference evidence="1" key="1">
    <citation type="journal article" date="2020" name="Phytopathology">
        <title>Genome sequence and comparative analysis of Colletotrichum gloeosporioides isolated from Liriodendron leaves.</title>
        <authorList>
            <person name="Fu F.F."/>
            <person name="Hao Z."/>
            <person name="Wang P."/>
            <person name="Lu Y."/>
            <person name="Xue L.J."/>
            <person name="Wei G."/>
            <person name="Tian Y."/>
            <person name="Baishi H."/>
            <person name="Xu H."/>
            <person name="Shi J."/>
            <person name="Cheng T."/>
            <person name="Wang G."/>
            <person name="Yi Y."/>
            <person name="Chen J."/>
        </authorList>
    </citation>
    <scope>NUCLEOTIDE SEQUENCE</scope>
    <source>
        <strain evidence="1">Lc1</strain>
    </source>
</reference>
<comment type="caution">
    <text evidence="1">The sequence shown here is derived from an EMBL/GenBank/DDBJ whole genome shotgun (WGS) entry which is preliminary data.</text>
</comment>
<name>A0A8H4FG62_COLGL</name>
<dbReference type="RefSeq" id="XP_045259670.1">
    <property type="nucleotide sequence ID" value="XM_045403482.1"/>
</dbReference>
<proteinExistence type="predicted"/>
<dbReference type="GeneID" id="69010569"/>
<gene>
    <name evidence="1" type="ORF">GCG54_00003409</name>
</gene>